<dbReference type="Pfam" id="PF04932">
    <property type="entry name" value="Wzy_C"/>
    <property type="match status" value="1"/>
</dbReference>
<feature type="domain" description="O-antigen ligase-related" evidence="6">
    <location>
        <begin position="222"/>
        <end position="371"/>
    </location>
</feature>
<keyword evidence="2 5" id="KW-0812">Transmembrane</keyword>
<reference evidence="7 8" key="1">
    <citation type="submission" date="2019-02" db="EMBL/GenBank/DDBJ databases">
        <title>Deep-cultivation of Planctomycetes and their phenomic and genomic characterization uncovers novel biology.</title>
        <authorList>
            <person name="Wiegand S."/>
            <person name="Jogler M."/>
            <person name="Boedeker C."/>
            <person name="Pinto D."/>
            <person name="Vollmers J."/>
            <person name="Rivas-Marin E."/>
            <person name="Kohn T."/>
            <person name="Peeters S.H."/>
            <person name="Heuer A."/>
            <person name="Rast P."/>
            <person name="Oberbeckmann S."/>
            <person name="Bunk B."/>
            <person name="Jeske O."/>
            <person name="Meyerdierks A."/>
            <person name="Storesund J.E."/>
            <person name="Kallscheuer N."/>
            <person name="Luecker S."/>
            <person name="Lage O.M."/>
            <person name="Pohl T."/>
            <person name="Merkel B.J."/>
            <person name="Hornburger P."/>
            <person name="Mueller R.-W."/>
            <person name="Bruemmer F."/>
            <person name="Labrenz M."/>
            <person name="Spormann A.M."/>
            <person name="Op den Camp H."/>
            <person name="Overmann J."/>
            <person name="Amann R."/>
            <person name="Jetten M.S.M."/>
            <person name="Mascher T."/>
            <person name="Medema M.H."/>
            <person name="Devos D.P."/>
            <person name="Kaster A.-K."/>
            <person name="Ovreas L."/>
            <person name="Rohde M."/>
            <person name="Galperin M.Y."/>
            <person name="Jogler C."/>
        </authorList>
    </citation>
    <scope>NUCLEOTIDE SEQUENCE [LARGE SCALE GENOMIC DNA]</scope>
    <source>
        <strain evidence="7 8">Mal33</strain>
    </source>
</reference>
<keyword evidence="4 5" id="KW-0472">Membrane</keyword>
<sequence>MEFLGLLFALAAGVWGIYLAHRVSLQMLVLAVLIIGTVFGPNFFAINGPIQFSIDRILWFAMLGLFVVRCLRDGTRPIEMNRMDWLIVAFVGWLLLSLITTDAPRSGTEPLARWIFYAFLPLGTYFVARFSRLSRRELRIVQRTFIGLGIYLGLTALAEKAELKAVIFPRFIIDPEFVEFLGRGRGPLLNPTGNGFLLSIAFAAMLLAFQQRNRIAKFGYGFAMLAAAGGVYATLTRSVWIAAAAAVSLSQMNRISRGLRIWAVASAIVLAAVIAIGFGDKILHLKRDKNLSASAAAESIELRPMLAIIAWEIFKDHPLCGVGYGHYFDFNQEYAQAPQWEMPLRKATPYHQHNVLLSYLVDSGLIGAGLFTILVICWGFTGWQIARSSSACPEAQNIGLLMLATVSSYLLNGMFQDVSIIPMLNMYLFYVAGLTVSVDTVDGRLPQRNLAQQRPAAILRQPATSR</sequence>
<comment type="subcellular location">
    <subcellularLocation>
        <location evidence="1">Membrane</location>
        <topology evidence="1">Multi-pass membrane protein</topology>
    </subcellularLocation>
</comment>
<feature type="transmembrane region" description="Helical" evidence="5">
    <location>
        <begin position="259"/>
        <end position="279"/>
    </location>
</feature>
<evidence type="ECO:0000256" key="2">
    <source>
        <dbReference type="ARBA" id="ARBA00022692"/>
    </source>
</evidence>
<dbReference type="AlphaFoldDB" id="A0A518IQ53"/>
<evidence type="ECO:0000313" key="7">
    <source>
        <dbReference type="EMBL" id="QDV55202.1"/>
    </source>
</evidence>
<dbReference type="Proteomes" id="UP000316770">
    <property type="component" value="Chromosome"/>
</dbReference>
<dbReference type="InterPro" id="IPR007016">
    <property type="entry name" value="O-antigen_ligase-rel_domated"/>
</dbReference>
<keyword evidence="8" id="KW-1185">Reference proteome</keyword>
<name>A0A518IQ53_9BACT</name>
<dbReference type="PANTHER" id="PTHR37422:SF23">
    <property type="entry name" value="TEICHURONIC ACID BIOSYNTHESIS PROTEIN TUAE"/>
    <property type="match status" value="1"/>
</dbReference>
<feature type="transmembrane region" description="Helical" evidence="5">
    <location>
        <begin position="188"/>
        <end position="209"/>
    </location>
</feature>
<feature type="transmembrane region" description="Helical" evidence="5">
    <location>
        <begin position="355"/>
        <end position="381"/>
    </location>
</feature>
<evidence type="ECO:0000256" key="1">
    <source>
        <dbReference type="ARBA" id="ARBA00004141"/>
    </source>
</evidence>
<evidence type="ECO:0000313" key="8">
    <source>
        <dbReference type="Proteomes" id="UP000316770"/>
    </source>
</evidence>
<feature type="transmembrane region" description="Helical" evidence="5">
    <location>
        <begin position="140"/>
        <end position="158"/>
    </location>
</feature>
<organism evidence="7 8">
    <name type="scientific">Rosistilla oblonga</name>
    <dbReference type="NCBI Taxonomy" id="2527990"/>
    <lineage>
        <taxon>Bacteria</taxon>
        <taxon>Pseudomonadati</taxon>
        <taxon>Planctomycetota</taxon>
        <taxon>Planctomycetia</taxon>
        <taxon>Pirellulales</taxon>
        <taxon>Pirellulaceae</taxon>
        <taxon>Rosistilla</taxon>
    </lineage>
</organism>
<dbReference type="EMBL" id="CP036318">
    <property type="protein sequence ID" value="QDV55202.1"/>
    <property type="molecule type" value="Genomic_DNA"/>
</dbReference>
<dbReference type="InterPro" id="IPR051533">
    <property type="entry name" value="WaaL-like"/>
</dbReference>
<dbReference type="GO" id="GO:0016874">
    <property type="term" value="F:ligase activity"/>
    <property type="evidence" value="ECO:0007669"/>
    <property type="project" value="UniProtKB-KW"/>
</dbReference>
<feature type="transmembrane region" description="Helical" evidence="5">
    <location>
        <begin position="28"/>
        <end position="46"/>
    </location>
</feature>
<keyword evidence="3 5" id="KW-1133">Transmembrane helix</keyword>
<evidence type="ECO:0000259" key="6">
    <source>
        <dbReference type="Pfam" id="PF04932"/>
    </source>
</evidence>
<feature type="transmembrane region" description="Helical" evidence="5">
    <location>
        <begin position="6"/>
        <end position="21"/>
    </location>
</feature>
<protein>
    <submittedName>
        <fullName evidence="7">O-Antigen ligase</fullName>
    </submittedName>
</protein>
<gene>
    <name evidence="7" type="ORF">Mal33_11720</name>
</gene>
<feature type="transmembrane region" description="Helical" evidence="5">
    <location>
        <begin position="418"/>
        <end position="438"/>
    </location>
</feature>
<feature type="transmembrane region" description="Helical" evidence="5">
    <location>
        <begin position="52"/>
        <end position="71"/>
    </location>
</feature>
<feature type="transmembrane region" description="Helical" evidence="5">
    <location>
        <begin position="221"/>
        <end position="247"/>
    </location>
</feature>
<feature type="transmembrane region" description="Helical" evidence="5">
    <location>
        <begin position="83"/>
        <end position="99"/>
    </location>
</feature>
<proteinExistence type="predicted"/>
<evidence type="ECO:0000256" key="3">
    <source>
        <dbReference type="ARBA" id="ARBA00022989"/>
    </source>
</evidence>
<dbReference type="PANTHER" id="PTHR37422">
    <property type="entry name" value="TEICHURONIC ACID BIOSYNTHESIS PROTEIN TUAE"/>
    <property type="match status" value="1"/>
</dbReference>
<dbReference type="GO" id="GO:0016020">
    <property type="term" value="C:membrane"/>
    <property type="evidence" value="ECO:0007669"/>
    <property type="project" value="UniProtKB-SubCell"/>
</dbReference>
<dbReference type="RefSeq" id="WP_145282976.1">
    <property type="nucleotide sequence ID" value="NZ_CP036318.1"/>
</dbReference>
<feature type="transmembrane region" description="Helical" evidence="5">
    <location>
        <begin position="111"/>
        <end position="128"/>
    </location>
</feature>
<accession>A0A518IQ53</accession>
<evidence type="ECO:0000256" key="4">
    <source>
        <dbReference type="ARBA" id="ARBA00023136"/>
    </source>
</evidence>
<keyword evidence="7" id="KW-0436">Ligase</keyword>
<evidence type="ECO:0000256" key="5">
    <source>
        <dbReference type="SAM" id="Phobius"/>
    </source>
</evidence>